<evidence type="ECO:0000259" key="3">
    <source>
        <dbReference type="Pfam" id="PF17802"/>
    </source>
</evidence>
<accession>A0A7G9T6Q6</accession>
<reference evidence="4 5" key="1">
    <citation type="submission" date="2020-08" db="EMBL/GenBank/DDBJ databases">
        <title>Genome sequence of Weissella diestrammenae KACC 16890T.</title>
        <authorList>
            <person name="Hyun D.-W."/>
            <person name="Bae J.-W."/>
        </authorList>
    </citation>
    <scope>NUCLEOTIDE SEQUENCE [LARGE SCALE GENOMIC DNA]</scope>
    <source>
        <strain evidence="4 5">KACC 16890</strain>
    </source>
</reference>
<evidence type="ECO:0000313" key="4">
    <source>
        <dbReference type="EMBL" id="QNN75781.1"/>
    </source>
</evidence>
<organism evidence="4 5">
    <name type="scientific">Weissella diestrammenae</name>
    <dbReference type="NCBI Taxonomy" id="1162633"/>
    <lineage>
        <taxon>Bacteria</taxon>
        <taxon>Bacillati</taxon>
        <taxon>Bacillota</taxon>
        <taxon>Bacilli</taxon>
        <taxon>Lactobacillales</taxon>
        <taxon>Lactobacillaceae</taxon>
        <taxon>Weissella</taxon>
    </lineage>
</organism>
<keyword evidence="2" id="KW-0812">Transmembrane</keyword>
<feature type="transmembrane region" description="Helical" evidence="2">
    <location>
        <begin position="155"/>
        <end position="174"/>
    </location>
</feature>
<keyword evidence="5" id="KW-1185">Reference proteome</keyword>
<dbReference type="RefSeq" id="WP_187529613.1">
    <property type="nucleotide sequence ID" value="NZ_CP060724.1"/>
</dbReference>
<dbReference type="EMBL" id="CP060724">
    <property type="protein sequence ID" value="QNN75781.1"/>
    <property type="molecule type" value="Genomic_DNA"/>
</dbReference>
<proteinExistence type="predicted"/>
<keyword evidence="2" id="KW-1133">Transmembrane helix</keyword>
<dbReference type="Proteomes" id="UP000515800">
    <property type="component" value="Chromosome"/>
</dbReference>
<dbReference type="Gene3D" id="2.60.40.10">
    <property type="entry name" value="Immunoglobulins"/>
    <property type="match status" value="1"/>
</dbReference>
<feature type="region of interest" description="Disordered" evidence="1">
    <location>
        <begin position="107"/>
        <end position="126"/>
    </location>
</feature>
<dbReference type="Pfam" id="PF17802">
    <property type="entry name" value="SpaA"/>
    <property type="match status" value="1"/>
</dbReference>
<dbReference type="InterPro" id="IPR041033">
    <property type="entry name" value="SpaA_PFL_dom_1"/>
</dbReference>
<keyword evidence="2" id="KW-0472">Membrane</keyword>
<evidence type="ECO:0000313" key="5">
    <source>
        <dbReference type="Proteomes" id="UP000515800"/>
    </source>
</evidence>
<dbReference type="SUPFAM" id="SSF117074">
    <property type="entry name" value="Hypothetical protein PA1324"/>
    <property type="match status" value="1"/>
</dbReference>
<dbReference type="InterPro" id="IPR013783">
    <property type="entry name" value="Ig-like_fold"/>
</dbReference>
<sequence>MTAENQAVIQQNALSSSDHDQMTIGSYVYLVHPNPEGTGGMAVCASNEKMTGIKWTSQLNVATTYVTGGDGYFQYCSLPAGQYRLIENIVPSGYTKMDDHDFVLGRPSADNLTGSQNEGPTPSASVITANNTSESNFVLLKNYEKSLFPVTGAKWLLVLVVLGVCLMGVAYYRYRVMHRQEQN</sequence>
<evidence type="ECO:0000256" key="1">
    <source>
        <dbReference type="SAM" id="MobiDB-lite"/>
    </source>
</evidence>
<evidence type="ECO:0000256" key="2">
    <source>
        <dbReference type="SAM" id="Phobius"/>
    </source>
</evidence>
<gene>
    <name evidence="4" type="ORF">H9L19_02650</name>
</gene>
<protein>
    <submittedName>
        <fullName evidence="4">Prealbumin-like fold domain-containing protein</fullName>
    </submittedName>
</protein>
<name>A0A7G9T6Q6_9LACO</name>
<dbReference type="KEGG" id="wdi:H9L19_02650"/>
<dbReference type="AlphaFoldDB" id="A0A7G9T6Q6"/>
<feature type="domain" description="SpaA-like prealbumin fold" evidence="3">
    <location>
        <begin position="61"/>
        <end position="104"/>
    </location>
</feature>
<feature type="compositionally biased region" description="Polar residues" evidence="1">
    <location>
        <begin position="110"/>
        <end position="126"/>
    </location>
</feature>